<feature type="domain" description="Protein kinase" evidence="1">
    <location>
        <begin position="1"/>
        <end position="90"/>
    </location>
</feature>
<evidence type="ECO:0000313" key="2">
    <source>
        <dbReference type="EMBL" id="KAA6361663.1"/>
    </source>
</evidence>
<dbReference type="OrthoDB" id="20524at2759"/>
<dbReference type="GO" id="GO:0004672">
    <property type="term" value="F:protein kinase activity"/>
    <property type="evidence" value="ECO:0007669"/>
    <property type="project" value="InterPro"/>
</dbReference>
<gene>
    <name evidence="2" type="ORF">EZS28_042809</name>
</gene>
<dbReference type="AlphaFoldDB" id="A0A5J4TUT7"/>
<sequence>ILRNNKISKGARKKLTQTRASGIWALGVIIFQLLAQRHPFFDNESEEDISDEEFIHRVVNLPPAELPDYCYFNDPKKRITANQILELPEIVAALSKK</sequence>
<dbReference type="Gene3D" id="1.10.510.10">
    <property type="entry name" value="Transferase(Phosphotransferase) domain 1"/>
    <property type="match status" value="1"/>
</dbReference>
<dbReference type="InterPro" id="IPR000719">
    <property type="entry name" value="Prot_kinase_dom"/>
</dbReference>
<comment type="caution">
    <text evidence="2">The sequence shown here is derived from an EMBL/GenBank/DDBJ whole genome shotgun (WGS) entry which is preliminary data.</text>
</comment>
<evidence type="ECO:0000259" key="1">
    <source>
        <dbReference type="PROSITE" id="PS50011"/>
    </source>
</evidence>
<dbReference type="Proteomes" id="UP000324800">
    <property type="component" value="Unassembled WGS sequence"/>
</dbReference>
<evidence type="ECO:0000313" key="3">
    <source>
        <dbReference type="Proteomes" id="UP000324800"/>
    </source>
</evidence>
<dbReference type="InterPro" id="IPR011009">
    <property type="entry name" value="Kinase-like_dom_sf"/>
</dbReference>
<dbReference type="GO" id="GO:0005524">
    <property type="term" value="F:ATP binding"/>
    <property type="evidence" value="ECO:0007669"/>
    <property type="project" value="InterPro"/>
</dbReference>
<name>A0A5J4TUT7_9EUKA</name>
<feature type="non-terminal residue" evidence="2">
    <location>
        <position position="1"/>
    </location>
</feature>
<dbReference type="EMBL" id="SNRW01025231">
    <property type="protein sequence ID" value="KAA6361663.1"/>
    <property type="molecule type" value="Genomic_DNA"/>
</dbReference>
<dbReference type="SUPFAM" id="SSF56112">
    <property type="entry name" value="Protein kinase-like (PK-like)"/>
    <property type="match status" value="1"/>
</dbReference>
<dbReference type="PROSITE" id="PS50011">
    <property type="entry name" value="PROTEIN_KINASE_DOM"/>
    <property type="match status" value="1"/>
</dbReference>
<organism evidence="2 3">
    <name type="scientific">Streblomastix strix</name>
    <dbReference type="NCBI Taxonomy" id="222440"/>
    <lineage>
        <taxon>Eukaryota</taxon>
        <taxon>Metamonada</taxon>
        <taxon>Preaxostyla</taxon>
        <taxon>Oxymonadida</taxon>
        <taxon>Streblomastigidae</taxon>
        <taxon>Streblomastix</taxon>
    </lineage>
</organism>
<accession>A0A5J4TUT7</accession>
<proteinExistence type="predicted"/>
<reference evidence="2 3" key="1">
    <citation type="submission" date="2019-03" db="EMBL/GenBank/DDBJ databases">
        <title>Single cell metagenomics reveals metabolic interactions within the superorganism composed of flagellate Streblomastix strix and complex community of Bacteroidetes bacteria on its surface.</title>
        <authorList>
            <person name="Treitli S.C."/>
            <person name="Kolisko M."/>
            <person name="Husnik F."/>
            <person name="Keeling P."/>
            <person name="Hampl V."/>
        </authorList>
    </citation>
    <scope>NUCLEOTIDE SEQUENCE [LARGE SCALE GENOMIC DNA]</scope>
    <source>
        <strain evidence="2">ST1C</strain>
    </source>
</reference>
<protein>
    <recommendedName>
        <fullName evidence="1">Protein kinase domain-containing protein</fullName>
    </recommendedName>
</protein>